<evidence type="ECO:0000313" key="2">
    <source>
        <dbReference type="EMBL" id="MDR4307387.1"/>
    </source>
</evidence>
<sequence length="155" mass="17460">MKTAFALAALAAAIVLPSLADAADYSERRVIYKGERDIALKRGFTARLPACDDPGVERKVVHGFASTEREYWGSGLELSPFVRPREIAFRPWGDSFIPRRFCEAHVVTNDGRERTVVYNIRDEQGFASIGYGVEWCVTGIDRHYSYAPRCKMARP</sequence>
<feature type="chain" id="PRO_5046588976" evidence="1">
    <location>
        <begin position="23"/>
        <end position="155"/>
    </location>
</feature>
<reference evidence="2" key="1">
    <citation type="submission" date="2020-10" db="EMBL/GenBank/DDBJ databases">
        <authorList>
            <person name="Abbas A."/>
            <person name="Razzaq R."/>
            <person name="Waqas M."/>
            <person name="Abbas N."/>
            <person name="Nielsen T.K."/>
            <person name="Hansen L.H."/>
            <person name="Hussain S."/>
            <person name="Shahid M."/>
        </authorList>
    </citation>
    <scope>NUCLEOTIDE SEQUENCE</scope>
    <source>
        <strain evidence="2">S14</strain>
    </source>
</reference>
<feature type="signal peptide" evidence="1">
    <location>
        <begin position="1"/>
        <end position="22"/>
    </location>
</feature>
<keyword evidence="1" id="KW-0732">Signal</keyword>
<protein>
    <submittedName>
        <fullName evidence="2">Uncharacterized protein</fullName>
    </submittedName>
</protein>
<evidence type="ECO:0000256" key="1">
    <source>
        <dbReference type="SAM" id="SignalP"/>
    </source>
</evidence>
<accession>A0ABU1DH22</accession>
<comment type="caution">
    <text evidence="2">The sequence shown here is derived from an EMBL/GenBank/DDBJ whole genome shotgun (WGS) entry which is preliminary data.</text>
</comment>
<evidence type="ECO:0000313" key="3">
    <source>
        <dbReference type="Proteomes" id="UP001181622"/>
    </source>
</evidence>
<gene>
    <name evidence="2" type="ORF">IHQ68_12240</name>
</gene>
<keyword evidence="3" id="KW-1185">Reference proteome</keyword>
<dbReference type="Proteomes" id="UP001181622">
    <property type="component" value="Unassembled WGS sequence"/>
</dbReference>
<organism evidence="2 3">
    <name type="scientific">Chelatococcus sambhunathii</name>
    <dbReference type="NCBI Taxonomy" id="363953"/>
    <lineage>
        <taxon>Bacteria</taxon>
        <taxon>Pseudomonadati</taxon>
        <taxon>Pseudomonadota</taxon>
        <taxon>Alphaproteobacteria</taxon>
        <taxon>Hyphomicrobiales</taxon>
        <taxon>Chelatococcaceae</taxon>
        <taxon>Chelatococcus</taxon>
    </lineage>
</organism>
<name>A0ABU1DH22_9HYPH</name>
<dbReference type="RefSeq" id="WP_309392183.1">
    <property type="nucleotide sequence ID" value="NZ_JADBEO010000024.1"/>
</dbReference>
<proteinExistence type="predicted"/>
<dbReference type="EMBL" id="JADBEO010000024">
    <property type="protein sequence ID" value="MDR4307387.1"/>
    <property type="molecule type" value="Genomic_DNA"/>
</dbReference>